<accession>A0ABV3XQF7</accession>
<dbReference type="EMBL" id="JBEHHI010000001">
    <property type="protein sequence ID" value="MEX5726687.1"/>
    <property type="molecule type" value="Genomic_DNA"/>
</dbReference>
<evidence type="ECO:0000313" key="1">
    <source>
        <dbReference type="EMBL" id="MEX5726687.1"/>
    </source>
</evidence>
<dbReference type="Proteomes" id="UP001560019">
    <property type="component" value="Unassembled WGS sequence"/>
</dbReference>
<keyword evidence="2" id="KW-1185">Reference proteome</keyword>
<organism evidence="1 2">
    <name type="scientific">Rhodovulum iodosum</name>
    <dbReference type="NCBI Taxonomy" id="68291"/>
    <lineage>
        <taxon>Bacteria</taxon>
        <taxon>Pseudomonadati</taxon>
        <taxon>Pseudomonadota</taxon>
        <taxon>Alphaproteobacteria</taxon>
        <taxon>Rhodobacterales</taxon>
        <taxon>Paracoccaceae</taxon>
        <taxon>Rhodovulum</taxon>
    </lineage>
</organism>
<reference evidence="1 2" key="1">
    <citation type="submission" date="2024-06" db="EMBL/GenBank/DDBJ databases">
        <title>Genome of Rhodovulum iodosum, a marine photoferrotroph.</title>
        <authorList>
            <person name="Bianchini G."/>
            <person name="Nikeleit V."/>
            <person name="Kappler A."/>
            <person name="Bryce C."/>
            <person name="Sanchez-Baracaldo P."/>
        </authorList>
    </citation>
    <scope>NUCLEOTIDE SEQUENCE [LARGE SCALE GENOMIC DNA]</scope>
    <source>
        <strain evidence="1 2">UT/N1</strain>
    </source>
</reference>
<name>A0ABV3XQF7_9RHOB</name>
<sequence length="41" mass="4727">MRRKAGTYKPTADRVVKDIRRSARLPATIRLRGLIRLLPLP</sequence>
<gene>
    <name evidence="1" type="ORF">Ga0609869_000040</name>
</gene>
<dbReference type="RefSeq" id="WP_281273259.1">
    <property type="nucleotide sequence ID" value="NZ_JBEHHI010000001.1"/>
</dbReference>
<evidence type="ECO:0000313" key="2">
    <source>
        <dbReference type="Proteomes" id="UP001560019"/>
    </source>
</evidence>
<comment type="caution">
    <text evidence="1">The sequence shown here is derived from an EMBL/GenBank/DDBJ whole genome shotgun (WGS) entry which is preliminary data.</text>
</comment>
<proteinExistence type="predicted"/>
<protein>
    <submittedName>
        <fullName evidence="1">Uncharacterized protein</fullName>
    </submittedName>
</protein>